<dbReference type="PANTHER" id="PTHR34975:SF2">
    <property type="entry name" value="SPORE GERMINATION PROTEIN A2"/>
    <property type="match status" value="1"/>
</dbReference>
<gene>
    <name evidence="9" type="ORF">KB449_07205</name>
</gene>
<accession>A0ABT6TDS9</accession>
<proteinExistence type="inferred from homology"/>
<dbReference type="InterPro" id="IPR004761">
    <property type="entry name" value="Spore_GerAB"/>
</dbReference>
<keyword evidence="3" id="KW-0813">Transport</keyword>
<dbReference type="PANTHER" id="PTHR34975">
    <property type="entry name" value="SPORE GERMINATION PROTEIN A2"/>
    <property type="match status" value="1"/>
</dbReference>
<evidence type="ECO:0000256" key="6">
    <source>
        <dbReference type="ARBA" id="ARBA00022989"/>
    </source>
</evidence>
<comment type="subcellular location">
    <subcellularLocation>
        <location evidence="1">Membrane</location>
        <topology evidence="1">Multi-pass membrane protein</topology>
    </subcellularLocation>
</comment>
<dbReference type="EMBL" id="JAGRPV010000001">
    <property type="protein sequence ID" value="MDI4644746.1"/>
    <property type="molecule type" value="Genomic_DNA"/>
</dbReference>
<keyword evidence="6 8" id="KW-1133">Transmembrane helix</keyword>
<feature type="transmembrane region" description="Helical" evidence="8">
    <location>
        <begin position="268"/>
        <end position="292"/>
    </location>
</feature>
<evidence type="ECO:0000256" key="4">
    <source>
        <dbReference type="ARBA" id="ARBA00022544"/>
    </source>
</evidence>
<evidence type="ECO:0000313" key="9">
    <source>
        <dbReference type="EMBL" id="MDI4644746.1"/>
    </source>
</evidence>
<feature type="transmembrane region" description="Helical" evidence="8">
    <location>
        <begin position="144"/>
        <end position="161"/>
    </location>
</feature>
<evidence type="ECO:0000313" key="10">
    <source>
        <dbReference type="Proteomes" id="UP001161691"/>
    </source>
</evidence>
<feature type="transmembrane region" description="Helical" evidence="8">
    <location>
        <begin position="328"/>
        <end position="351"/>
    </location>
</feature>
<feature type="transmembrane region" description="Helical" evidence="8">
    <location>
        <begin position="217"/>
        <end position="240"/>
    </location>
</feature>
<evidence type="ECO:0000256" key="2">
    <source>
        <dbReference type="ARBA" id="ARBA00007998"/>
    </source>
</evidence>
<comment type="similarity">
    <text evidence="2">Belongs to the amino acid-polyamine-organocation (APC) superfamily. Spore germination protein (SGP) (TC 2.A.3.9) family.</text>
</comment>
<feature type="transmembrane region" description="Helical" evidence="8">
    <location>
        <begin position="38"/>
        <end position="59"/>
    </location>
</feature>
<feature type="transmembrane region" description="Helical" evidence="8">
    <location>
        <begin position="7"/>
        <end position="26"/>
    </location>
</feature>
<dbReference type="Pfam" id="PF03845">
    <property type="entry name" value="Spore_permease"/>
    <property type="match status" value="1"/>
</dbReference>
<feature type="transmembrane region" description="Helical" evidence="8">
    <location>
        <begin position="181"/>
        <end position="205"/>
    </location>
</feature>
<evidence type="ECO:0000256" key="3">
    <source>
        <dbReference type="ARBA" id="ARBA00022448"/>
    </source>
</evidence>
<feature type="transmembrane region" description="Helical" evidence="8">
    <location>
        <begin position="304"/>
        <end position="322"/>
    </location>
</feature>
<organism evidence="9 10">
    <name type="scientific">Cohnella hashimotonis</name>
    <dbReference type="NCBI Taxonomy" id="2826895"/>
    <lineage>
        <taxon>Bacteria</taxon>
        <taxon>Bacillati</taxon>
        <taxon>Bacillota</taxon>
        <taxon>Bacilli</taxon>
        <taxon>Bacillales</taxon>
        <taxon>Paenibacillaceae</taxon>
        <taxon>Cohnella</taxon>
    </lineage>
</organism>
<keyword evidence="7 8" id="KW-0472">Membrane</keyword>
<keyword evidence="5 8" id="KW-0812">Transmembrane</keyword>
<evidence type="ECO:0000256" key="8">
    <source>
        <dbReference type="SAM" id="Phobius"/>
    </source>
</evidence>
<feature type="transmembrane region" description="Helical" evidence="8">
    <location>
        <begin position="79"/>
        <end position="100"/>
    </location>
</feature>
<reference evidence="9" key="1">
    <citation type="submission" date="2023-04" db="EMBL/GenBank/DDBJ databases">
        <title>Comparative genomic analysis of Cohnella hashimotonis sp. nov., isolated from the International Space Station.</title>
        <authorList>
            <person name="Venkateswaran K."/>
            <person name="Simpson A."/>
        </authorList>
    </citation>
    <scope>NUCLEOTIDE SEQUENCE</scope>
    <source>
        <strain evidence="9">F6_2S_P_1</strain>
    </source>
</reference>
<comment type="caution">
    <text evidence="9">The sequence shown here is derived from an EMBL/GenBank/DDBJ whole genome shotgun (WGS) entry which is preliminary data.</text>
</comment>
<evidence type="ECO:0000256" key="7">
    <source>
        <dbReference type="ARBA" id="ARBA00023136"/>
    </source>
</evidence>
<protein>
    <submittedName>
        <fullName evidence="9">GerAB/ArcD/ProY family transporter</fullName>
    </submittedName>
</protein>
<keyword evidence="10" id="KW-1185">Reference proteome</keyword>
<keyword evidence="4" id="KW-0309">Germination</keyword>
<dbReference type="RefSeq" id="WP_282907733.1">
    <property type="nucleotide sequence ID" value="NZ_JAGRPV010000001.1"/>
</dbReference>
<name>A0ABT6TDS9_9BACL</name>
<feature type="transmembrane region" description="Helical" evidence="8">
    <location>
        <begin position="112"/>
        <end position="132"/>
    </location>
</feature>
<sequence>MKEKLNSFHVALLIYMIELDVTVLMLPRMVAVQIGTNGWLGFLGLSLIAAFNIWLYKLVYSAGQGRSVFEISEAVLPKFVLYPVYAVLSLLWLGIGAFAGKSFVLVFQTLSFQTSSPMLIFAVYCLLVYVLLCKDLYSIVKASTVFFLLSIWMLLLAPNFFKDWSFHRFTSFLFQGTTNGHSLNGMLDVYSVFIGYELCVFLFPFSDAKTKLFKGVFAGHAIITSTHLFTILISFGFFSFEEVKILQFPVIHTLEYIEMPFINRVENLVFPFFLFSNLVTTVMFAFAARSALRRMLPHIEDKRLALPLAAAIFALGFLPTVFREAADWIRLTYFTETGVAFALPLLLLLLVKLGGKRTKEVS</sequence>
<evidence type="ECO:0000256" key="1">
    <source>
        <dbReference type="ARBA" id="ARBA00004141"/>
    </source>
</evidence>
<evidence type="ECO:0000256" key="5">
    <source>
        <dbReference type="ARBA" id="ARBA00022692"/>
    </source>
</evidence>
<dbReference type="Proteomes" id="UP001161691">
    <property type="component" value="Unassembled WGS sequence"/>
</dbReference>